<organism evidence="2 3">
    <name type="scientific">Rangifer tarandus platyrhynchus</name>
    <name type="common">Svalbard reindeer</name>
    <dbReference type="NCBI Taxonomy" id="3082113"/>
    <lineage>
        <taxon>Eukaryota</taxon>
        <taxon>Metazoa</taxon>
        <taxon>Chordata</taxon>
        <taxon>Craniata</taxon>
        <taxon>Vertebrata</taxon>
        <taxon>Euteleostomi</taxon>
        <taxon>Mammalia</taxon>
        <taxon>Eutheria</taxon>
        <taxon>Laurasiatheria</taxon>
        <taxon>Artiodactyla</taxon>
        <taxon>Ruminantia</taxon>
        <taxon>Pecora</taxon>
        <taxon>Cervidae</taxon>
        <taxon>Odocoileinae</taxon>
        <taxon>Rangifer</taxon>
    </lineage>
</organism>
<sequence length="252" mass="26097">MLVFGSSEFFVDPQTRGAFKKTFESGQLPPPPTPNIMNTQSDSPPAPDGIKLLKGLLPGAKDGGGGSRGKRSGPVSFPETPAAQPLARCEESTPGAGRRAAIARPAPAHLPSRRRPSPGPRPAAPPEGCRAPAELSGARCLGDWSCRTPEATAARRGPGGVTAPSAAPERAEEGQRVEVPLLSREGPGLAVGSLKVGPEGWEREGNVKAEKGTARPGEGLVLRSLPVPQFLSLAPEMEAILGEMTEPQAESC</sequence>
<dbReference type="Proteomes" id="UP001176941">
    <property type="component" value="Chromosome 11"/>
</dbReference>
<name>A0ABN8XZB7_RANTA</name>
<feature type="compositionally biased region" description="Low complexity" evidence="1">
    <location>
        <begin position="94"/>
        <end position="107"/>
    </location>
</feature>
<feature type="compositionally biased region" description="Basic and acidic residues" evidence="1">
    <location>
        <begin position="200"/>
        <end position="213"/>
    </location>
</feature>
<gene>
    <name evidence="2" type="ORF">MRATA1EN1_LOCUS3664</name>
</gene>
<dbReference type="EMBL" id="OX459947">
    <property type="protein sequence ID" value="CAI9154702.1"/>
    <property type="molecule type" value="Genomic_DNA"/>
</dbReference>
<evidence type="ECO:0000313" key="2">
    <source>
        <dbReference type="EMBL" id="CAI9154702.1"/>
    </source>
</evidence>
<proteinExistence type="predicted"/>
<evidence type="ECO:0000256" key="1">
    <source>
        <dbReference type="SAM" id="MobiDB-lite"/>
    </source>
</evidence>
<accession>A0ABN8XZB7</accession>
<protein>
    <submittedName>
        <fullName evidence="2">Uncharacterized protein</fullName>
    </submittedName>
</protein>
<feature type="region of interest" description="Disordered" evidence="1">
    <location>
        <begin position="150"/>
        <end position="216"/>
    </location>
</feature>
<reference evidence="2" key="1">
    <citation type="submission" date="2023-04" db="EMBL/GenBank/DDBJ databases">
        <authorList>
            <consortium name="ELIXIR-Norway"/>
        </authorList>
    </citation>
    <scope>NUCLEOTIDE SEQUENCE [LARGE SCALE GENOMIC DNA]</scope>
</reference>
<feature type="compositionally biased region" description="Low complexity" evidence="1">
    <location>
        <begin position="49"/>
        <end position="60"/>
    </location>
</feature>
<keyword evidence="3" id="KW-1185">Reference proteome</keyword>
<evidence type="ECO:0000313" key="3">
    <source>
        <dbReference type="Proteomes" id="UP001176941"/>
    </source>
</evidence>
<feature type="region of interest" description="Disordered" evidence="1">
    <location>
        <begin position="20"/>
        <end position="135"/>
    </location>
</feature>